<evidence type="ECO:0000256" key="1">
    <source>
        <dbReference type="SAM" id="Coils"/>
    </source>
</evidence>
<proteinExistence type="predicted"/>
<keyword evidence="1" id="KW-0175">Coiled coil</keyword>
<gene>
    <name evidence="2" type="ORF">DFH07DRAFT_939665</name>
</gene>
<dbReference type="InterPro" id="IPR032675">
    <property type="entry name" value="LRR_dom_sf"/>
</dbReference>
<evidence type="ECO:0000313" key="2">
    <source>
        <dbReference type="EMBL" id="KAJ7762042.1"/>
    </source>
</evidence>
<dbReference type="Proteomes" id="UP001215280">
    <property type="component" value="Unassembled WGS sequence"/>
</dbReference>
<dbReference type="AlphaFoldDB" id="A0AAD7JCK9"/>
<keyword evidence="3" id="KW-1185">Reference proteome</keyword>
<evidence type="ECO:0008006" key="4">
    <source>
        <dbReference type="Google" id="ProtNLM"/>
    </source>
</evidence>
<sequence length="423" mass="47609">MSAEELRTAIENISADIEQHKAVVKKLETERSLLQRQLNAVLDPVMRLPFEISSEIFIQCLPSNFLPEPGAAHIPMLFLNICSSWSHIAVSTPALWTAIHVQFPRPEGFGDVLEVWLQRARNRHLSISFRGRFDDGVATVVRQHAHQLNNLEMYYHQDGDDELDPLNSIAPGPFPKLQSLTIGTVSVDEGSPLFDPNPILDLFHLAPNFVECTFGKVTRLRRDLIPREPLVLPTLRRLKFGRSADDIESHDGILLYLTLPGLQVLSLPMSGLFASDLIAFLKRSLPPLRNLAMGEGRGDLDFTELEQCLRLLPTLTHLKMHNPDPALVRELFAALADSPPSFVPHLESLCIALYWDGLPQSSWVVLHRALSARRTYFTHFSMTCIAESPKPNAEICAAFRRLVADGMEIYIGFEEEQQNSIFL</sequence>
<protein>
    <recommendedName>
        <fullName evidence="4">F-box domain-containing protein</fullName>
    </recommendedName>
</protein>
<organism evidence="2 3">
    <name type="scientific">Mycena maculata</name>
    <dbReference type="NCBI Taxonomy" id="230809"/>
    <lineage>
        <taxon>Eukaryota</taxon>
        <taxon>Fungi</taxon>
        <taxon>Dikarya</taxon>
        <taxon>Basidiomycota</taxon>
        <taxon>Agaricomycotina</taxon>
        <taxon>Agaricomycetes</taxon>
        <taxon>Agaricomycetidae</taxon>
        <taxon>Agaricales</taxon>
        <taxon>Marasmiineae</taxon>
        <taxon>Mycenaceae</taxon>
        <taxon>Mycena</taxon>
    </lineage>
</organism>
<feature type="coiled-coil region" evidence="1">
    <location>
        <begin position="3"/>
        <end position="37"/>
    </location>
</feature>
<accession>A0AAD7JCK9</accession>
<dbReference type="SUPFAM" id="SSF52047">
    <property type="entry name" value="RNI-like"/>
    <property type="match status" value="1"/>
</dbReference>
<dbReference type="EMBL" id="JARJLG010000044">
    <property type="protein sequence ID" value="KAJ7762042.1"/>
    <property type="molecule type" value="Genomic_DNA"/>
</dbReference>
<evidence type="ECO:0000313" key="3">
    <source>
        <dbReference type="Proteomes" id="UP001215280"/>
    </source>
</evidence>
<dbReference type="Gene3D" id="3.80.10.10">
    <property type="entry name" value="Ribonuclease Inhibitor"/>
    <property type="match status" value="1"/>
</dbReference>
<name>A0AAD7JCK9_9AGAR</name>
<reference evidence="2" key="1">
    <citation type="submission" date="2023-03" db="EMBL/GenBank/DDBJ databases">
        <title>Massive genome expansion in bonnet fungi (Mycena s.s.) driven by repeated elements and novel gene families across ecological guilds.</title>
        <authorList>
            <consortium name="Lawrence Berkeley National Laboratory"/>
            <person name="Harder C.B."/>
            <person name="Miyauchi S."/>
            <person name="Viragh M."/>
            <person name="Kuo A."/>
            <person name="Thoen E."/>
            <person name="Andreopoulos B."/>
            <person name="Lu D."/>
            <person name="Skrede I."/>
            <person name="Drula E."/>
            <person name="Henrissat B."/>
            <person name="Morin E."/>
            <person name="Kohler A."/>
            <person name="Barry K."/>
            <person name="LaButti K."/>
            <person name="Morin E."/>
            <person name="Salamov A."/>
            <person name="Lipzen A."/>
            <person name="Mereny Z."/>
            <person name="Hegedus B."/>
            <person name="Baldrian P."/>
            <person name="Stursova M."/>
            <person name="Weitz H."/>
            <person name="Taylor A."/>
            <person name="Grigoriev I.V."/>
            <person name="Nagy L.G."/>
            <person name="Martin F."/>
            <person name="Kauserud H."/>
        </authorList>
    </citation>
    <scope>NUCLEOTIDE SEQUENCE</scope>
    <source>
        <strain evidence="2">CBHHK188m</strain>
    </source>
</reference>
<comment type="caution">
    <text evidence="2">The sequence shown here is derived from an EMBL/GenBank/DDBJ whole genome shotgun (WGS) entry which is preliminary data.</text>
</comment>